<name>A0ABW9IWG4_STRGJ</name>
<evidence type="ECO:0000259" key="1">
    <source>
        <dbReference type="PROSITE" id="PS50164"/>
    </source>
</evidence>
<dbReference type="Proteomes" id="UP001631993">
    <property type="component" value="Unassembled WGS sequence"/>
</dbReference>
<dbReference type="Gene3D" id="3.40.1440.10">
    <property type="entry name" value="GIY-YIG endonuclease"/>
    <property type="match status" value="1"/>
</dbReference>
<accession>A0ABW9IWG4</accession>
<dbReference type="Pfam" id="PF01541">
    <property type="entry name" value="GIY-YIG"/>
    <property type="match status" value="1"/>
</dbReference>
<proteinExistence type="predicted"/>
<dbReference type="InterPro" id="IPR035901">
    <property type="entry name" value="GIY-YIG_endonuc_sf"/>
</dbReference>
<feature type="domain" description="GIY-YIG" evidence="1">
    <location>
        <begin position="20"/>
        <end position="91"/>
    </location>
</feature>
<dbReference type="PROSITE" id="PS50164">
    <property type="entry name" value="GIY_YIG"/>
    <property type="match status" value="1"/>
</dbReference>
<sequence>MNKVQLTASTAMPDPREQRTPTALYRLYAADETVLYIGVTDDPDRRFKQHRDSKPWWPQVARKTVEWHPSRSRALAVEAAAIAAETPTYNIDHNPAAVSYHWPPAGMPADRVDAVERVASPLPADQAEGIRRAAWEGFTRAQLSATSEERAAIEAFNALTVGITIEEWDTSTLDERLRDGFLGYYLERKDGARFLVFPFGQDPEQRLAAARTLLTEAGVTA</sequence>
<evidence type="ECO:0000313" key="3">
    <source>
        <dbReference type="Proteomes" id="UP001631993"/>
    </source>
</evidence>
<organism evidence="2 3">
    <name type="scientific">Streptomyces galilaeus</name>
    <dbReference type="NCBI Taxonomy" id="33899"/>
    <lineage>
        <taxon>Bacteria</taxon>
        <taxon>Bacillati</taxon>
        <taxon>Actinomycetota</taxon>
        <taxon>Actinomycetes</taxon>
        <taxon>Kitasatosporales</taxon>
        <taxon>Streptomycetaceae</taxon>
        <taxon>Streptomyces</taxon>
    </lineage>
</organism>
<dbReference type="SUPFAM" id="SSF82771">
    <property type="entry name" value="GIY-YIG endonuclease"/>
    <property type="match status" value="1"/>
</dbReference>
<comment type="caution">
    <text evidence="2">The sequence shown here is derived from an EMBL/GenBank/DDBJ whole genome shotgun (WGS) entry which is preliminary data.</text>
</comment>
<reference evidence="2 3" key="1">
    <citation type="submission" date="2024-12" db="EMBL/GenBank/DDBJ databases">
        <title>Forecasting of Potato common scab and diversities of Pathogenic streptomyces spp. in china.</title>
        <authorList>
            <person name="Handique U."/>
            <person name="Wu J."/>
        </authorList>
    </citation>
    <scope>NUCLEOTIDE SEQUENCE [LARGE SCALE GENOMIC DNA]</scope>
    <source>
        <strain evidence="2 3">ZRIMU1585</strain>
    </source>
</reference>
<evidence type="ECO:0000313" key="2">
    <source>
        <dbReference type="EMBL" id="MFM9652794.1"/>
    </source>
</evidence>
<dbReference type="InterPro" id="IPR000305">
    <property type="entry name" value="GIY-YIG_endonuc"/>
</dbReference>
<dbReference type="RefSeq" id="WP_409097787.1">
    <property type="nucleotide sequence ID" value="NZ_JBJVND010000044.1"/>
</dbReference>
<dbReference type="EMBL" id="JBJVNE010000032">
    <property type="protein sequence ID" value="MFM9652794.1"/>
    <property type="molecule type" value="Genomic_DNA"/>
</dbReference>
<keyword evidence="3" id="KW-1185">Reference proteome</keyword>
<protein>
    <submittedName>
        <fullName evidence="2">GIY-YIG nuclease family protein</fullName>
    </submittedName>
</protein>
<gene>
    <name evidence="2" type="ORF">ACKI1S_42675</name>
</gene>
<dbReference type="CDD" id="cd00719">
    <property type="entry name" value="GIY-YIG_SF"/>
    <property type="match status" value="1"/>
</dbReference>